<evidence type="ECO:0000313" key="3">
    <source>
        <dbReference type="Proteomes" id="UP001189429"/>
    </source>
</evidence>
<accession>A0ABN9WD00</accession>
<reference evidence="2" key="1">
    <citation type="submission" date="2023-10" db="EMBL/GenBank/DDBJ databases">
        <authorList>
            <person name="Chen Y."/>
            <person name="Shah S."/>
            <person name="Dougan E. K."/>
            <person name="Thang M."/>
            <person name="Chan C."/>
        </authorList>
    </citation>
    <scope>NUCLEOTIDE SEQUENCE [LARGE SCALE GENOMIC DNA]</scope>
</reference>
<organism evidence="2 3">
    <name type="scientific">Prorocentrum cordatum</name>
    <dbReference type="NCBI Taxonomy" id="2364126"/>
    <lineage>
        <taxon>Eukaryota</taxon>
        <taxon>Sar</taxon>
        <taxon>Alveolata</taxon>
        <taxon>Dinophyceae</taxon>
        <taxon>Prorocentrales</taxon>
        <taxon>Prorocentraceae</taxon>
        <taxon>Prorocentrum</taxon>
    </lineage>
</organism>
<feature type="compositionally biased region" description="Low complexity" evidence="1">
    <location>
        <begin position="164"/>
        <end position="194"/>
    </location>
</feature>
<gene>
    <name evidence="2" type="ORF">PCOR1329_LOCUS65082</name>
</gene>
<keyword evidence="3" id="KW-1185">Reference proteome</keyword>
<sequence length="436" mass="45729">MKALLASGDGVLRFTSTTAIQEAEADAAGGSGLDVVECGADDDGIKPFSPTVVELERDQPRDCGDILGVSPIRVEDPKMFWRSRWEMTKSFEAEQIRTISFWRFVSRSRQVASVEPWKLYISRQTPEVDPPRPNARRQRRAAGGGRAGRQGRGRGGRGRGGGRAAALADGDASSQSGSSSSSSSSPSSSSSSSSDSDDPAEGKDGGAEASSDPDEDHGETTESAEGDSVPEDADSDGGCGEDGDAHPAGGDGGEGEHDGVAADIDGAIADVFFGPPLPPPPVPPLAAPLEPPPAALGGGVAGGPKHLGNVPAEIAVRHRSGIIRFYGTTSTMVAQCLVPSHQGEASGCFLTRTCREMKSNRAKGRCLGLMRAWLGVTEETGITRWDHVHTWKPDHAERRDARRDALASGEPSFRALAEKERGENDGDVDGEPIRDP</sequence>
<feature type="region of interest" description="Disordered" evidence="1">
    <location>
        <begin position="124"/>
        <end position="260"/>
    </location>
</feature>
<name>A0ABN9WD00_9DINO</name>
<evidence type="ECO:0000256" key="1">
    <source>
        <dbReference type="SAM" id="MobiDB-lite"/>
    </source>
</evidence>
<feature type="compositionally biased region" description="Acidic residues" evidence="1">
    <location>
        <begin position="211"/>
        <end position="242"/>
    </location>
</feature>
<protein>
    <submittedName>
        <fullName evidence="2">Uncharacterized protein</fullName>
    </submittedName>
</protein>
<dbReference type="Proteomes" id="UP001189429">
    <property type="component" value="Unassembled WGS sequence"/>
</dbReference>
<evidence type="ECO:0000313" key="2">
    <source>
        <dbReference type="EMBL" id="CAK0882631.1"/>
    </source>
</evidence>
<proteinExistence type="predicted"/>
<comment type="caution">
    <text evidence="2">The sequence shown here is derived from an EMBL/GenBank/DDBJ whole genome shotgun (WGS) entry which is preliminary data.</text>
</comment>
<feature type="compositionally biased region" description="Basic and acidic residues" evidence="1">
    <location>
        <begin position="396"/>
        <end position="405"/>
    </location>
</feature>
<dbReference type="EMBL" id="CAUYUJ010018316">
    <property type="protein sequence ID" value="CAK0882631.1"/>
    <property type="molecule type" value="Genomic_DNA"/>
</dbReference>
<feature type="region of interest" description="Disordered" evidence="1">
    <location>
        <begin position="396"/>
        <end position="436"/>
    </location>
</feature>